<proteinExistence type="predicted"/>
<evidence type="ECO:0000313" key="2">
    <source>
        <dbReference type="Proteomes" id="UP000499080"/>
    </source>
</evidence>
<comment type="caution">
    <text evidence="1">The sequence shown here is derived from an EMBL/GenBank/DDBJ whole genome shotgun (WGS) entry which is preliminary data.</text>
</comment>
<dbReference type="EMBL" id="BGPR01000588">
    <property type="protein sequence ID" value="GBM27543.1"/>
    <property type="molecule type" value="Genomic_DNA"/>
</dbReference>
<protein>
    <submittedName>
        <fullName evidence="1">Uncharacterized protein</fullName>
    </submittedName>
</protein>
<sequence length="121" mass="13429">MTVLMLLTRPSEKGRIGEVSDYRKTAVNHIARTSSSLYVPTAAAFEVRQSTWSAGYWDGLDIQPTAPHHTNSGRFFTSMISFGVGRSNMLWNTNGYLNSRSGLVVKFRVARPEASSIKSPF</sequence>
<dbReference type="AlphaFoldDB" id="A0A4Y2EEI3"/>
<dbReference type="Proteomes" id="UP000499080">
    <property type="component" value="Unassembled WGS sequence"/>
</dbReference>
<accession>A0A4Y2EEI3</accession>
<organism evidence="1 2">
    <name type="scientific">Araneus ventricosus</name>
    <name type="common">Orbweaver spider</name>
    <name type="synonym">Epeira ventricosa</name>
    <dbReference type="NCBI Taxonomy" id="182803"/>
    <lineage>
        <taxon>Eukaryota</taxon>
        <taxon>Metazoa</taxon>
        <taxon>Ecdysozoa</taxon>
        <taxon>Arthropoda</taxon>
        <taxon>Chelicerata</taxon>
        <taxon>Arachnida</taxon>
        <taxon>Araneae</taxon>
        <taxon>Araneomorphae</taxon>
        <taxon>Entelegynae</taxon>
        <taxon>Araneoidea</taxon>
        <taxon>Araneidae</taxon>
        <taxon>Araneus</taxon>
    </lineage>
</organism>
<gene>
    <name evidence="1" type="ORF">AVEN_257855_1</name>
</gene>
<reference evidence="1 2" key="1">
    <citation type="journal article" date="2019" name="Sci. Rep.">
        <title>Orb-weaving spider Araneus ventricosus genome elucidates the spidroin gene catalogue.</title>
        <authorList>
            <person name="Kono N."/>
            <person name="Nakamura H."/>
            <person name="Ohtoshi R."/>
            <person name="Moran D.A.P."/>
            <person name="Shinohara A."/>
            <person name="Yoshida Y."/>
            <person name="Fujiwara M."/>
            <person name="Mori M."/>
            <person name="Tomita M."/>
            <person name="Arakawa K."/>
        </authorList>
    </citation>
    <scope>NUCLEOTIDE SEQUENCE [LARGE SCALE GENOMIC DNA]</scope>
</reference>
<keyword evidence="2" id="KW-1185">Reference proteome</keyword>
<name>A0A4Y2EEI3_ARAVE</name>
<evidence type="ECO:0000313" key="1">
    <source>
        <dbReference type="EMBL" id="GBM27543.1"/>
    </source>
</evidence>